<evidence type="ECO:0000259" key="1">
    <source>
        <dbReference type="Pfam" id="PF03358"/>
    </source>
</evidence>
<protein>
    <submittedName>
        <fullName evidence="2">NAD(P)H-dependent FMN reductase</fullName>
    </submittedName>
</protein>
<dbReference type="InterPro" id="IPR029039">
    <property type="entry name" value="Flavoprotein-like_sf"/>
</dbReference>
<evidence type="ECO:0000313" key="3">
    <source>
        <dbReference type="Proteomes" id="UP001362999"/>
    </source>
</evidence>
<dbReference type="GO" id="GO:0005829">
    <property type="term" value="C:cytosol"/>
    <property type="evidence" value="ECO:0007669"/>
    <property type="project" value="TreeGrafter"/>
</dbReference>
<dbReference type="Proteomes" id="UP001362999">
    <property type="component" value="Unassembled WGS sequence"/>
</dbReference>
<evidence type="ECO:0000313" key="2">
    <source>
        <dbReference type="EMBL" id="KAK7028319.1"/>
    </source>
</evidence>
<reference evidence="2 3" key="1">
    <citation type="journal article" date="2024" name="J Genomics">
        <title>Draft genome sequencing and assembly of Favolaschia claudopus CIRM-BRFM 2984 isolated from oak limbs.</title>
        <authorList>
            <person name="Navarro D."/>
            <person name="Drula E."/>
            <person name="Chaduli D."/>
            <person name="Cazenave R."/>
            <person name="Ahrendt S."/>
            <person name="Wang J."/>
            <person name="Lipzen A."/>
            <person name="Daum C."/>
            <person name="Barry K."/>
            <person name="Grigoriev I.V."/>
            <person name="Favel A."/>
            <person name="Rosso M.N."/>
            <person name="Martin F."/>
        </authorList>
    </citation>
    <scope>NUCLEOTIDE SEQUENCE [LARGE SCALE GENOMIC DNA]</scope>
    <source>
        <strain evidence="2 3">CIRM-BRFM 2984</strain>
    </source>
</reference>
<dbReference type="GO" id="GO:0016491">
    <property type="term" value="F:oxidoreductase activity"/>
    <property type="evidence" value="ECO:0007669"/>
    <property type="project" value="InterPro"/>
</dbReference>
<proteinExistence type="predicted"/>
<dbReference type="AlphaFoldDB" id="A0AAW0BM74"/>
<dbReference type="PANTHER" id="PTHR30543:SF21">
    <property type="entry name" value="NAD(P)H-DEPENDENT FMN REDUCTASE LOT6"/>
    <property type="match status" value="1"/>
</dbReference>
<name>A0AAW0BM74_9AGAR</name>
<feature type="domain" description="NADPH-dependent FMN reductase-like" evidence="1">
    <location>
        <begin position="9"/>
        <end position="156"/>
    </location>
</feature>
<organism evidence="2 3">
    <name type="scientific">Favolaschia claudopus</name>
    <dbReference type="NCBI Taxonomy" id="2862362"/>
    <lineage>
        <taxon>Eukaryota</taxon>
        <taxon>Fungi</taxon>
        <taxon>Dikarya</taxon>
        <taxon>Basidiomycota</taxon>
        <taxon>Agaricomycotina</taxon>
        <taxon>Agaricomycetes</taxon>
        <taxon>Agaricomycetidae</taxon>
        <taxon>Agaricales</taxon>
        <taxon>Marasmiineae</taxon>
        <taxon>Mycenaceae</taxon>
        <taxon>Favolaschia</taxon>
    </lineage>
</organism>
<comment type="caution">
    <text evidence="2">The sequence shown here is derived from an EMBL/GenBank/DDBJ whole genome shotgun (WGS) entry which is preliminary data.</text>
</comment>
<gene>
    <name evidence="2" type="ORF">R3P38DRAFT_2935364</name>
</gene>
<dbReference type="EMBL" id="JAWWNJ010000028">
    <property type="protein sequence ID" value="KAK7028319.1"/>
    <property type="molecule type" value="Genomic_DNA"/>
</dbReference>
<dbReference type="PANTHER" id="PTHR30543">
    <property type="entry name" value="CHROMATE REDUCTASE"/>
    <property type="match status" value="1"/>
</dbReference>
<dbReference type="SUPFAM" id="SSF52218">
    <property type="entry name" value="Flavoproteins"/>
    <property type="match status" value="1"/>
</dbReference>
<keyword evidence="3" id="KW-1185">Reference proteome</keyword>
<dbReference type="Pfam" id="PF03358">
    <property type="entry name" value="FMN_red"/>
    <property type="match status" value="1"/>
</dbReference>
<dbReference type="Gene3D" id="3.40.50.360">
    <property type="match status" value="1"/>
</dbReference>
<dbReference type="GO" id="GO:0010181">
    <property type="term" value="F:FMN binding"/>
    <property type="evidence" value="ECO:0007669"/>
    <property type="project" value="TreeGrafter"/>
</dbReference>
<sequence>MSSSAIPKRVALIIASTRTPRVGPTIAKTALGVIIPILPDHITLTLVDLKDHPLPLYTAEPIIPVGIPRPVSDTAYSDHATNAWSALVRSFDAFVFLTPQYNWGYPAALKLALDALYHEWSGKPALVLSYGGRGGGKAASQLRQVLEGLRMRVNTKGVELAFGSGHEIGGGVIGSETDLRWRAENKKEELVEAWSEFVGLIEADAPATTR</sequence>
<accession>A0AAW0BM74</accession>
<dbReference type="InterPro" id="IPR050712">
    <property type="entry name" value="NAD(P)H-dep_reductase"/>
</dbReference>
<dbReference type="InterPro" id="IPR005025">
    <property type="entry name" value="FMN_Rdtase-like_dom"/>
</dbReference>